<dbReference type="SUPFAM" id="SSF53448">
    <property type="entry name" value="Nucleotide-diphospho-sugar transferases"/>
    <property type="match status" value="1"/>
</dbReference>
<evidence type="ECO:0000256" key="4">
    <source>
        <dbReference type="ARBA" id="ARBA00022679"/>
    </source>
</evidence>
<dbReference type="Pfam" id="PF04488">
    <property type="entry name" value="Gly_transf_sug"/>
    <property type="match status" value="1"/>
</dbReference>
<feature type="non-terminal residue" evidence="7">
    <location>
        <position position="1"/>
    </location>
</feature>
<dbReference type="HOGENOM" id="CLU_049512_2_0_1"/>
<reference evidence="7" key="1">
    <citation type="journal article" date="2013" name="Genome Biol.">
        <title>Draft genome of the mountain pine beetle, Dendroctonus ponderosae Hopkins, a major forest pest.</title>
        <authorList>
            <person name="Keeling C.I."/>
            <person name="Yuen M.M."/>
            <person name="Liao N.Y."/>
            <person name="Docking T.R."/>
            <person name="Chan S.K."/>
            <person name="Taylor G.A."/>
            <person name="Palmquist D.L."/>
            <person name="Jackman S.D."/>
            <person name="Nguyen A."/>
            <person name="Li M."/>
            <person name="Henderson H."/>
            <person name="Janes J.K."/>
            <person name="Zhao Y."/>
            <person name="Pandoh P."/>
            <person name="Moore R."/>
            <person name="Sperling F.A."/>
            <person name="Huber D.P."/>
            <person name="Birol I."/>
            <person name="Jones S.J."/>
            <person name="Bohlmann J."/>
        </authorList>
    </citation>
    <scope>NUCLEOTIDE SEQUENCE</scope>
</reference>
<keyword evidence="5" id="KW-0333">Golgi apparatus</keyword>
<dbReference type="InterPro" id="IPR029044">
    <property type="entry name" value="Nucleotide-diphossugar_trans"/>
</dbReference>
<name>N6SWH8_DENPD</name>
<organism evidence="7">
    <name type="scientific">Dendroctonus ponderosae</name>
    <name type="common">Mountain pine beetle</name>
    <dbReference type="NCBI Taxonomy" id="77166"/>
    <lineage>
        <taxon>Eukaryota</taxon>
        <taxon>Metazoa</taxon>
        <taxon>Ecdysozoa</taxon>
        <taxon>Arthropoda</taxon>
        <taxon>Hexapoda</taxon>
        <taxon>Insecta</taxon>
        <taxon>Pterygota</taxon>
        <taxon>Neoptera</taxon>
        <taxon>Endopterygota</taxon>
        <taxon>Coleoptera</taxon>
        <taxon>Polyphaga</taxon>
        <taxon>Cucujiformia</taxon>
        <taxon>Curculionidae</taxon>
        <taxon>Scolytinae</taxon>
        <taxon>Dendroctonus</taxon>
    </lineage>
</organism>
<dbReference type="OMA" id="RQVCAIE"/>
<keyword evidence="6" id="KW-0472">Membrane</keyword>
<comment type="subcellular location">
    <subcellularLocation>
        <location evidence="1">Golgi apparatus membrane</location>
        <topology evidence="1">Single-pass type II membrane protein</topology>
    </subcellularLocation>
</comment>
<dbReference type="Gene3D" id="3.90.550.20">
    <property type="match status" value="1"/>
</dbReference>
<evidence type="ECO:0000256" key="3">
    <source>
        <dbReference type="ARBA" id="ARBA00022676"/>
    </source>
</evidence>
<sequence>MKVTRRYLQVLLVSCLIISTVLLLRYKNVTLPAFEWSSADELFCHDISDQAALPDISQHPPNPNKRNIFFLETTCNSFRRGKLFIKARQACAVESAARLNPDMDVHLLFASPGILKDENTQSDRLLHSLTAYPNSDRLLHSLTAYPNVKLLHFDLQQFIQDSPVEELWSSGRIKESRYPVAHVSDILRLLTLWKFGGIYLDLDVIVLKSLTTLPENFAGAQSVDLVANGVMGFSRTGKGHQYMQECLEDAALNFNGIIWGENGPILITRNIFKHCSKFSYPMLIRFGICDEFRIIPPSGFYLLPYQNWQLFFEEDLAGNIVSYAEANSYLVHVWNKLSLNWTILKRDLNVPYLQLASKYCPGVVRELDVEF</sequence>
<accession>N6SWH8</accession>
<evidence type="ECO:0000313" key="7">
    <source>
        <dbReference type="EMBL" id="ENN72124.1"/>
    </source>
</evidence>
<dbReference type="PANTHER" id="PTHR12042">
    <property type="entry name" value="LACTOSYLCERAMIDE 4-ALPHA-GALACTOSYLTRANSFERASE ALPHA- 1,4-GALACTOSYLTRANSFERASE"/>
    <property type="match status" value="1"/>
</dbReference>
<evidence type="ECO:0000256" key="1">
    <source>
        <dbReference type="ARBA" id="ARBA00004323"/>
    </source>
</evidence>
<protein>
    <submittedName>
        <fullName evidence="7">Uncharacterized protein</fullName>
    </submittedName>
</protein>
<dbReference type="GO" id="GO:0000139">
    <property type="term" value="C:Golgi membrane"/>
    <property type="evidence" value="ECO:0007669"/>
    <property type="project" value="UniProtKB-SubCell"/>
</dbReference>
<gene>
    <name evidence="7" type="ORF">YQE_11183</name>
</gene>
<dbReference type="AlphaFoldDB" id="N6SWH8"/>
<dbReference type="Pfam" id="PF04572">
    <property type="entry name" value="Gb3_synth"/>
    <property type="match status" value="1"/>
</dbReference>
<evidence type="ECO:0000256" key="5">
    <source>
        <dbReference type="ARBA" id="ARBA00023034"/>
    </source>
</evidence>
<dbReference type="GO" id="GO:0006688">
    <property type="term" value="P:glycosphingolipid biosynthetic process"/>
    <property type="evidence" value="ECO:0007669"/>
    <property type="project" value="TreeGrafter"/>
</dbReference>
<keyword evidence="3" id="KW-0328">Glycosyltransferase</keyword>
<keyword evidence="4" id="KW-0808">Transferase</keyword>
<dbReference type="PANTHER" id="PTHR12042:SF21">
    <property type="entry name" value="ALPHA1,4-GALACTOSYLTRANSFERASE 1-RELATED"/>
    <property type="match status" value="1"/>
</dbReference>
<proteinExistence type="inferred from homology"/>
<dbReference type="EMBL" id="KB741239">
    <property type="protein sequence ID" value="ENN72124.1"/>
    <property type="molecule type" value="Genomic_DNA"/>
</dbReference>
<comment type="similarity">
    <text evidence="2">Belongs to the glycosyltransferase 32 family.</text>
</comment>
<dbReference type="InterPro" id="IPR007652">
    <property type="entry name" value="A1-4-GlycosylTfrase_dom"/>
</dbReference>
<evidence type="ECO:0000256" key="2">
    <source>
        <dbReference type="ARBA" id="ARBA00009003"/>
    </source>
</evidence>
<dbReference type="OrthoDB" id="409543at2759"/>
<dbReference type="InterPro" id="IPR007577">
    <property type="entry name" value="GlycoTrfase_DXD_sugar-bd_CS"/>
</dbReference>
<dbReference type="GO" id="GO:0035248">
    <property type="term" value="F:alpha-1,4-N-acetylgalactosaminyltransferase activity"/>
    <property type="evidence" value="ECO:0007669"/>
    <property type="project" value="TreeGrafter"/>
</dbReference>
<evidence type="ECO:0000256" key="6">
    <source>
        <dbReference type="ARBA" id="ARBA00023136"/>
    </source>
</evidence>
<dbReference type="InterPro" id="IPR051981">
    <property type="entry name" value="Glycosyltransf_32"/>
</dbReference>